<sequence length="162" mass="18314">MKQYPMAYATPELIALTFDVSTYITRNRPSYRNQIQKQKEQFTAHSIGQHVLKSFTPPWFQFKVPKAQNAHHTTLPGRCIVCSNYPGSNLDLTSKSTNVADCLPGIEDVNPVVRLSKYSVDCYSHLGLSKEEGKVKLLCQAQFDVPQDKIAGNRHDVRHLPI</sequence>
<protein>
    <submittedName>
        <fullName evidence="1">Uncharacterized protein</fullName>
    </submittedName>
</protein>
<evidence type="ECO:0000313" key="1">
    <source>
        <dbReference type="EMBL" id="GAU97037.1"/>
    </source>
</evidence>
<organism evidence="1 2">
    <name type="scientific">Ramazzottius varieornatus</name>
    <name type="common">Water bear</name>
    <name type="synonym">Tardigrade</name>
    <dbReference type="NCBI Taxonomy" id="947166"/>
    <lineage>
        <taxon>Eukaryota</taxon>
        <taxon>Metazoa</taxon>
        <taxon>Ecdysozoa</taxon>
        <taxon>Tardigrada</taxon>
        <taxon>Eutardigrada</taxon>
        <taxon>Parachela</taxon>
        <taxon>Hypsibioidea</taxon>
        <taxon>Ramazzottiidae</taxon>
        <taxon>Ramazzottius</taxon>
    </lineage>
</organism>
<proteinExistence type="predicted"/>
<dbReference type="EMBL" id="BDGG01000004">
    <property type="protein sequence ID" value="GAU97037.1"/>
    <property type="molecule type" value="Genomic_DNA"/>
</dbReference>
<dbReference type="AlphaFoldDB" id="A0A1D1VBB3"/>
<evidence type="ECO:0000313" key="2">
    <source>
        <dbReference type="Proteomes" id="UP000186922"/>
    </source>
</evidence>
<reference evidence="1 2" key="1">
    <citation type="journal article" date="2016" name="Nat. Commun.">
        <title>Extremotolerant tardigrade genome and improved radiotolerance of human cultured cells by tardigrade-unique protein.</title>
        <authorList>
            <person name="Hashimoto T."/>
            <person name="Horikawa D.D."/>
            <person name="Saito Y."/>
            <person name="Kuwahara H."/>
            <person name="Kozuka-Hata H."/>
            <person name="Shin-I T."/>
            <person name="Minakuchi Y."/>
            <person name="Ohishi K."/>
            <person name="Motoyama A."/>
            <person name="Aizu T."/>
            <person name="Enomoto A."/>
            <person name="Kondo K."/>
            <person name="Tanaka S."/>
            <person name="Hara Y."/>
            <person name="Koshikawa S."/>
            <person name="Sagara H."/>
            <person name="Miura T."/>
            <person name="Yokobori S."/>
            <person name="Miyagawa K."/>
            <person name="Suzuki Y."/>
            <person name="Kubo T."/>
            <person name="Oyama M."/>
            <person name="Kohara Y."/>
            <person name="Fujiyama A."/>
            <person name="Arakawa K."/>
            <person name="Katayama T."/>
            <person name="Toyoda A."/>
            <person name="Kunieda T."/>
        </authorList>
    </citation>
    <scope>NUCLEOTIDE SEQUENCE [LARGE SCALE GENOMIC DNA]</scope>
    <source>
        <strain evidence="1 2">YOKOZUNA-1</strain>
    </source>
</reference>
<dbReference type="Proteomes" id="UP000186922">
    <property type="component" value="Unassembled WGS sequence"/>
</dbReference>
<keyword evidence="2" id="KW-1185">Reference proteome</keyword>
<comment type="caution">
    <text evidence="1">The sequence shown here is derived from an EMBL/GenBank/DDBJ whole genome shotgun (WGS) entry which is preliminary data.</text>
</comment>
<name>A0A1D1VBB3_RAMVA</name>
<gene>
    <name evidence="1" type="primary">RvY_08400-1</name>
    <name evidence="1" type="synonym">RvY_08400.1</name>
    <name evidence="1" type="ORF">RvY_08400</name>
</gene>
<accession>A0A1D1VBB3</accession>